<evidence type="ECO:0000256" key="2">
    <source>
        <dbReference type="SAM" id="MobiDB-lite"/>
    </source>
</evidence>
<dbReference type="SUPFAM" id="SSF53067">
    <property type="entry name" value="Actin-like ATPase domain"/>
    <property type="match status" value="1"/>
</dbReference>
<dbReference type="InterPro" id="IPR036390">
    <property type="entry name" value="WH_DNA-bd_sf"/>
</dbReference>
<dbReference type="Proteomes" id="UP001299970">
    <property type="component" value="Unassembled WGS sequence"/>
</dbReference>
<comment type="caution">
    <text evidence="3">The sequence shown here is derived from an EMBL/GenBank/DDBJ whole genome shotgun (WGS) entry which is preliminary data.</text>
</comment>
<organism evidence="3 4">
    <name type="scientific">Pseudonocardia alaniniphila</name>
    <dbReference type="NCBI Taxonomy" id="75291"/>
    <lineage>
        <taxon>Bacteria</taxon>
        <taxon>Bacillati</taxon>
        <taxon>Actinomycetota</taxon>
        <taxon>Actinomycetes</taxon>
        <taxon>Pseudonocardiales</taxon>
        <taxon>Pseudonocardiaceae</taxon>
        <taxon>Pseudonocardia</taxon>
    </lineage>
</organism>
<sequence length="411" mass="40675">MSTNPGGPGDPHLPGGQLAGWERAAGGPGRGHGAGQHTVRRHNLALVLREVAGPLPVSRAAVAARTGLTRGTVSSLVEELISARLVTELAAARGATGRPASPLQLDPSGPAGLGVEIGVDAVGACVVDLTGAVRARRVARSDHRDEPPAAGLATAEALATEVVAEAGLPIAGAAVALPGVVGADGVLERAPNLPRWVDVAVGEELGGRLGLSVRAGNEADLAALAELWSGGPADAVHVSGGIGVGAGILLGGRLFRGASGRAGEIGHVVVEPDGRPCSCGGRGCLETVAGLTALLRAAGSADLEDLVAVRPPDVLAAVGRALGVALAGAVNLLDVPAVVLGGIYPRCGEPLLHAVRAELAVRVVSRPAVDVRFSALGADAALRGAATAVVHDLLADPMIVARSAHPPLSGR</sequence>
<dbReference type="InterPro" id="IPR043129">
    <property type="entry name" value="ATPase_NBD"/>
</dbReference>
<proteinExistence type="inferred from homology"/>
<reference evidence="3 4" key="1">
    <citation type="submission" date="2022-03" db="EMBL/GenBank/DDBJ databases">
        <title>Pseudonocardia alaer sp. nov., a novel actinomycete isolated from reed forest soil.</title>
        <authorList>
            <person name="Wang L."/>
        </authorList>
    </citation>
    <scope>NUCLEOTIDE SEQUENCE [LARGE SCALE GENOMIC DNA]</scope>
    <source>
        <strain evidence="3 4">Y-16303</strain>
    </source>
</reference>
<comment type="similarity">
    <text evidence="1">Belongs to the ROK (NagC/XylR) family.</text>
</comment>
<dbReference type="Gene3D" id="1.10.10.10">
    <property type="entry name" value="Winged helix-like DNA-binding domain superfamily/Winged helix DNA-binding domain"/>
    <property type="match status" value="1"/>
</dbReference>
<accession>A0ABS9T998</accession>
<gene>
    <name evidence="3" type="ORF">MMF94_04825</name>
</gene>
<dbReference type="InterPro" id="IPR036388">
    <property type="entry name" value="WH-like_DNA-bd_sf"/>
</dbReference>
<evidence type="ECO:0000313" key="3">
    <source>
        <dbReference type="EMBL" id="MCH6164998.1"/>
    </source>
</evidence>
<dbReference type="SUPFAM" id="SSF46785">
    <property type="entry name" value="Winged helix' DNA-binding domain"/>
    <property type="match status" value="1"/>
</dbReference>
<dbReference type="Pfam" id="PF00480">
    <property type="entry name" value="ROK"/>
    <property type="match status" value="1"/>
</dbReference>
<evidence type="ECO:0000313" key="4">
    <source>
        <dbReference type="Proteomes" id="UP001299970"/>
    </source>
</evidence>
<feature type="region of interest" description="Disordered" evidence="2">
    <location>
        <begin position="1"/>
        <end position="38"/>
    </location>
</feature>
<evidence type="ECO:0000256" key="1">
    <source>
        <dbReference type="ARBA" id="ARBA00006479"/>
    </source>
</evidence>
<protein>
    <submittedName>
        <fullName evidence="3">ROK family transcriptional regulator</fullName>
    </submittedName>
</protein>
<keyword evidence="4" id="KW-1185">Reference proteome</keyword>
<dbReference type="EMBL" id="JAKXMK010000003">
    <property type="protein sequence ID" value="MCH6164998.1"/>
    <property type="molecule type" value="Genomic_DNA"/>
</dbReference>
<dbReference type="PANTHER" id="PTHR18964">
    <property type="entry name" value="ROK (REPRESSOR, ORF, KINASE) FAMILY"/>
    <property type="match status" value="1"/>
</dbReference>
<dbReference type="RefSeq" id="WP_241035011.1">
    <property type="nucleotide sequence ID" value="NZ_BAAAJF010000009.1"/>
</dbReference>
<dbReference type="InterPro" id="IPR000600">
    <property type="entry name" value="ROK"/>
</dbReference>
<name>A0ABS9T998_9PSEU</name>
<dbReference type="PANTHER" id="PTHR18964:SF149">
    <property type="entry name" value="BIFUNCTIONAL UDP-N-ACETYLGLUCOSAMINE 2-EPIMERASE_N-ACETYLMANNOSAMINE KINASE"/>
    <property type="match status" value="1"/>
</dbReference>
<dbReference type="Gene3D" id="3.30.420.40">
    <property type="match status" value="2"/>
</dbReference>